<name>A0A1E4SWX8_9ASCO</name>
<dbReference type="GO" id="GO:0006457">
    <property type="term" value="P:protein folding"/>
    <property type="evidence" value="ECO:0007669"/>
    <property type="project" value="InterPro"/>
</dbReference>
<dbReference type="EMBL" id="KV453859">
    <property type="protein sequence ID" value="ODV84011.1"/>
    <property type="molecule type" value="Genomic_DNA"/>
</dbReference>
<reference evidence="3" key="1">
    <citation type="submission" date="2016-04" db="EMBL/GenBank/DDBJ databases">
        <title>Comparative genomics of biotechnologically important yeasts.</title>
        <authorList>
            <consortium name="DOE Joint Genome Institute"/>
            <person name="Riley R."/>
            <person name="Haridas S."/>
            <person name="Wolfe K.H."/>
            <person name="Lopes M.R."/>
            <person name="Hittinger C.T."/>
            <person name="Goker M."/>
            <person name="Salamov A."/>
            <person name="Wisecaver J."/>
            <person name="Long T.M."/>
            <person name="Aerts A.L."/>
            <person name="Barry K."/>
            <person name="Choi C."/>
            <person name="Clum A."/>
            <person name="Coughlan A.Y."/>
            <person name="Deshpande S."/>
            <person name="Douglass A.P."/>
            <person name="Hanson S.J."/>
            <person name="Klenk H.-P."/>
            <person name="Labutti K."/>
            <person name="Lapidus A."/>
            <person name="Lindquist E."/>
            <person name="Lipzen A."/>
            <person name="Meier-Kolthoff J.P."/>
            <person name="Ohm R.A."/>
            <person name="Otillar R.P."/>
            <person name="Pangilinan J."/>
            <person name="Peng Y."/>
            <person name="Rokas A."/>
            <person name="Rosa C.A."/>
            <person name="Scheuner C."/>
            <person name="Sibirny A.A."/>
            <person name="Slot J.C."/>
            <person name="Stielow J.B."/>
            <person name="Sun H."/>
            <person name="Kurtzman C.P."/>
            <person name="Blackwell M."/>
            <person name="Grigoriev I.V."/>
            <person name="Jeffries T.W."/>
        </authorList>
    </citation>
    <scope>NUCLEOTIDE SEQUENCE [LARGE SCALE GENOMIC DNA]</scope>
    <source>
        <strain evidence="3">NRRL YB-2248</strain>
    </source>
</reference>
<dbReference type="InterPro" id="IPR002777">
    <property type="entry name" value="PFD_beta-like"/>
</dbReference>
<dbReference type="OrthoDB" id="2015447at2759"/>
<dbReference type="SUPFAM" id="SSF46579">
    <property type="entry name" value="Prefoldin"/>
    <property type="match status" value="1"/>
</dbReference>
<comment type="similarity">
    <text evidence="1">Belongs to the prefoldin subunit beta family.</text>
</comment>
<accession>A0A1E4SWX8</accession>
<evidence type="ECO:0000256" key="1">
    <source>
        <dbReference type="ARBA" id="ARBA00008045"/>
    </source>
</evidence>
<sequence>MSMSQDSLQKLMIEMEDQLSNNQKDLNVTKSNLGHLIQQNKVLNLQISEIKRSKVDSVWQSSGKAFLKINTDNYLKKLQDDMDENKEMIKSLKKKQEYLETSIEKTYEHINRFITPPPR</sequence>
<dbReference type="Proteomes" id="UP000094801">
    <property type="component" value="Unassembled WGS sequence"/>
</dbReference>
<dbReference type="AlphaFoldDB" id="A0A1E4SWX8"/>
<evidence type="ECO:0000313" key="2">
    <source>
        <dbReference type="EMBL" id="ODV84011.1"/>
    </source>
</evidence>
<evidence type="ECO:0000313" key="3">
    <source>
        <dbReference type="Proteomes" id="UP000094801"/>
    </source>
</evidence>
<evidence type="ECO:0008006" key="4">
    <source>
        <dbReference type="Google" id="ProtNLM"/>
    </source>
</evidence>
<dbReference type="GO" id="GO:0051082">
    <property type="term" value="F:unfolded protein binding"/>
    <property type="evidence" value="ECO:0007669"/>
    <property type="project" value="InterPro"/>
</dbReference>
<protein>
    <recommendedName>
        <fullName evidence="4">Prefoldin subunit 1</fullName>
    </recommendedName>
</protein>
<gene>
    <name evidence="2" type="ORF">CANARDRAFT_29464</name>
</gene>
<organism evidence="2 3">
    <name type="scientific">[Candida] arabinofermentans NRRL YB-2248</name>
    <dbReference type="NCBI Taxonomy" id="983967"/>
    <lineage>
        <taxon>Eukaryota</taxon>
        <taxon>Fungi</taxon>
        <taxon>Dikarya</taxon>
        <taxon>Ascomycota</taxon>
        <taxon>Saccharomycotina</taxon>
        <taxon>Pichiomycetes</taxon>
        <taxon>Pichiales</taxon>
        <taxon>Pichiaceae</taxon>
        <taxon>Ogataea</taxon>
        <taxon>Ogataea/Candida clade</taxon>
    </lineage>
</organism>
<keyword evidence="3" id="KW-1185">Reference proteome</keyword>
<dbReference type="InterPro" id="IPR009053">
    <property type="entry name" value="Prefoldin"/>
</dbReference>
<proteinExistence type="inferred from homology"/>
<dbReference type="Pfam" id="PF01920">
    <property type="entry name" value="Prefoldin_2"/>
    <property type="match status" value="1"/>
</dbReference>
<dbReference type="GO" id="GO:0016272">
    <property type="term" value="C:prefoldin complex"/>
    <property type="evidence" value="ECO:0007669"/>
    <property type="project" value="InterPro"/>
</dbReference>
<dbReference type="STRING" id="983967.A0A1E4SWX8"/>
<dbReference type="Gene3D" id="1.10.287.370">
    <property type="match status" value="1"/>
</dbReference>